<reference evidence="2 3" key="1">
    <citation type="submission" date="2020-08" db="EMBL/GenBank/DDBJ databases">
        <title>Genomic Encyclopedia of Type Strains, Phase III (KMG-III): the genomes of soil and plant-associated and newly described type strains.</title>
        <authorList>
            <person name="Whitman W."/>
        </authorList>
    </citation>
    <scope>NUCLEOTIDE SEQUENCE [LARGE SCALE GENOMIC DNA]</scope>
    <source>
        <strain evidence="2 3">CECT 8799</strain>
    </source>
</reference>
<dbReference type="Pfam" id="PF02254">
    <property type="entry name" value="TrkA_N"/>
    <property type="match status" value="1"/>
</dbReference>
<dbReference type="PROSITE" id="PS51201">
    <property type="entry name" value="RCK_N"/>
    <property type="match status" value="1"/>
</dbReference>
<dbReference type="EMBL" id="JACHWZ010000042">
    <property type="protein sequence ID" value="MBB3063631.1"/>
    <property type="molecule type" value="Genomic_DNA"/>
</dbReference>
<keyword evidence="3" id="KW-1185">Reference proteome</keyword>
<protein>
    <submittedName>
        <fullName evidence="2">Trk K+ transport system NAD-binding subunit</fullName>
    </submittedName>
</protein>
<dbReference type="InterPro" id="IPR050721">
    <property type="entry name" value="Trk_Ktr_HKT_K-transport"/>
</dbReference>
<feature type="domain" description="RCK N-terminal" evidence="1">
    <location>
        <begin position="2"/>
        <end position="118"/>
    </location>
</feature>
<dbReference type="Gene3D" id="3.40.50.720">
    <property type="entry name" value="NAD(P)-binding Rossmann-like Domain"/>
    <property type="match status" value="1"/>
</dbReference>
<dbReference type="SUPFAM" id="SSF51735">
    <property type="entry name" value="NAD(P)-binding Rossmann-fold domains"/>
    <property type="match status" value="1"/>
</dbReference>
<name>A0A7W4WG68_9GAMM</name>
<gene>
    <name evidence="2" type="ORF">FHS09_004495</name>
</gene>
<dbReference type="GO" id="GO:0006813">
    <property type="term" value="P:potassium ion transport"/>
    <property type="evidence" value="ECO:0007669"/>
    <property type="project" value="InterPro"/>
</dbReference>
<evidence type="ECO:0000313" key="2">
    <source>
        <dbReference type="EMBL" id="MBB3063631.1"/>
    </source>
</evidence>
<dbReference type="AlphaFoldDB" id="A0A7W4WG68"/>
<dbReference type="InterPro" id="IPR003148">
    <property type="entry name" value="RCK_N"/>
</dbReference>
<comment type="caution">
    <text evidence="2">The sequence shown here is derived from an EMBL/GenBank/DDBJ whole genome shotgun (WGS) entry which is preliminary data.</text>
</comment>
<dbReference type="PANTHER" id="PTHR43833:SF7">
    <property type="entry name" value="KTR SYSTEM POTASSIUM UPTAKE PROTEIN C"/>
    <property type="match status" value="1"/>
</dbReference>
<dbReference type="PANTHER" id="PTHR43833">
    <property type="entry name" value="POTASSIUM CHANNEL PROTEIN 2-RELATED-RELATED"/>
    <property type="match status" value="1"/>
</dbReference>
<sequence length="138" mass="14656">MSKQFAVIGLGTFGEAVALELMRLGHSVLGVDSSEDSASRLADSLTQAVIADTADEATMRELDLPRFEAVLVAVEEGVEASVLCTLAAVSLGAREVWVRVLSDPHRRIVEQLGVDRILQPEVEMGLQTARSLVSGGVP</sequence>
<dbReference type="RefSeq" id="WP_183463978.1">
    <property type="nucleotide sequence ID" value="NZ_JACHWZ010000042.1"/>
</dbReference>
<evidence type="ECO:0000259" key="1">
    <source>
        <dbReference type="PROSITE" id="PS51201"/>
    </source>
</evidence>
<dbReference type="Proteomes" id="UP000535937">
    <property type="component" value="Unassembled WGS sequence"/>
</dbReference>
<dbReference type="InterPro" id="IPR036291">
    <property type="entry name" value="NAD(P)-bd_dom_sf"/>
</dbReference>
<evidence type="ECO:0000313" key="3">
    <source>
        <dbReference type="Proteomes" id="UP000535937"/>
    </source>
</evidence>
<proteinExistence type="predicted"/>
<accession>A0A7W4WG68</accession>
<organism evidence="2 3">
    <name type="scientific">Microbulbifer rhizosphaerae</name>
    <dbReference type="NCBI Taxonomy" id="1562603"/>
    <lineage>
        <taxon>Bacteria</taxon>
        <taxon>Pseudomonadati</taxon>
        <taxon>Pseudomonadota</taxon>
        <taxon>Gammaproteobacteria</taxon>
        <taxon>Cellvibrionales</taxon>
        <taxon>Microbulbiferaceae</taxon>
        <taxon>Microbulbifer</taxon>
    </lineage>
</organism>